<sequence>MKIDTKTIAFNAIIAAVYAALTILLAPISYGSIQMRISEIMVFLAFYNKKYIPGLVLGCLIANIPSPLGLWDICFGTFATLVAVIAINKLPNRYLGALAGAIANGLIVGLELAINFPLGKNMFVNYGLNAGYVFIGELVILVIGAFVFGILEKNKQVENLLEA</sequence>
<feature type="transmembrane region" description="Helical" evidence="1">
    <location>
        <begin position="12"/>
        <end position="33"/>
    </location>
</feature>
<proteinExistence type="predicted"/>
<dbReference type="PANTHER" id="PTHR40044">
    <property type="entry name" value="INTEGRAL MEMBRANE PROTEIN-RELATED"/>
    <property type="match status" value="1"/>
</dbReference>
<keyword evidence="1" id="KW-0812">Transmembrane</keyword>
<evidence type="ECO:0000313" key="3">
    <source>
        <dbReference type="Proteomes" id="UP000183028"/>
    </source>
</evidence>
<dbReference type="OrthoDB" id="1706970at2"/>
<dbReference type="AlphaFoldDB" id="A0A1H6Q5U7"/>
<dbReference type="STRING" id="322505.SAMN04487836_11418"/>
<keyword evidence="1" id="KW-1133">Transmembrane helix</keyword>
<name>A0A1H6Q5U7_9FIRM</name>
<gene>
    <name evidence="2" type="ORF">SAMN04487834_100236</name>
</gene>
<evidence type="ECO:0000256" key="1">
    <source>
        <dbReference type="SAM" id="Phobius"/>
    </source>
</evidence>
<reference evidence="3" key="1">
    <citation type="submission" date="2016-10" db="EMBL/GenBank/DDBJ databases">
        <authorList>
            <person name="Varghese N."/>
        </authorList>
    </citation>
    <scope>NUCLEOTIDE SEQUENCE [LARGE SCALE GENOMIC DNA]</scope>
    <source>
        <strain evidence="3">DSM 20406</strain>
    </source>
</reference>
<dbReference type="Proteomes" id="UP000183028">
    <property type="component" value="Unassembled WGS sequence"/>
</dbReference>
<dbReference type="EMBL" id="FNYK01000002">
    <property type="protein sequence ID" value="SEI39158.1"/>
    <property type="molecule type" value="Genomic_DNA"/>
</dbReference>
<dbReference type="InterPro" id="IPR010387">
    <property type="entry name" value="QueT"/>
</dbReference>
<feature type="transmembrane region" description="Helical" evidence="1">
    <location>
        <begin position="130"/>
        <end position="151"/>
    </location>
</feature>
<dbReference type="PANTHER" id="PTHR40044:SF1">
    <property type="entry name" value="INTEGRAL MEMBRANE PROTEIN"/>
    <property type="match status" value="1"/>
</dbReference>
<feature type="transmembrane region" description="Helical" evidence="1">
    <location>
        <begin position="70"/>
        <end position="87"/>
    </location>
</feature>
<organism evidence="2 3">
    <name type="scientific">Sharpea azabuensis</name>
    <dbReference type="NCBI Taxonomy" id="322505"/>
    <lineage>
        <taxon>Bacteria</taxon>
        <taxon>Bacillati</taxon>
        <taxon>Bacillota</taxon>
        <taxon>Erysipelotrichia</taxon>
        <taxon>Erysipelotrichales</taxon>
        <taxon>Coprobacillaceae</taxon>
        <taxon>Sharpea</taxon>
    </lineage>
</organism>
<evidence type="ECO:0000313" key="2">
    <source>
        <dbReference type="EMBL" id="SEI39158.1"/>
    </source>
</evidence>
<dbReference type="RefSeq" id="WP_033162064.1">
    <property type="nucleotide sequence ID" value="NZ_CACVPP010000009.1"/>
</dbReference>
<dbReference type="Pfam" id="PF06177">
    <property type="entry name" value="QueT"/>
    <property type="match status" value="1"/>
</dbReference>
<dbReference type="PIRSF" id="PIRSF031501">
    <property type="entry name" value="QueT"/>
    <property type="match status" value="1"/>
</dbReference>
<accession>A0A1H6Q5U7</accession>
<dbReference type="eggNOG" id="COG4708">
    <property type="taxonomic scope" value="Bacteria"/>
</dbReference>
<keyword evidence="3" id="KW-1185">Reference proteome</keyword>
<keyword evidence="1" id="KW-0472">Membrane</keyword>
<feature type="transmembrane region" description="Helical" evidence="1">
    <location>
        <begin position="94"/>
        <end position="118"/>
    </location>
</feature>
<protein>
    <submittedName>
        <fullName evidence="2">Uncharacterized membrane protein</fullName>
    </submittedName>
</protein>
<dbReference type="GeneID" id="54119467"/>